<evidence type="ECO:0008006" key="3">
    <source>
        <dbReference type="Google" id="ProtNLM"/>
    </source>
</evidence>
<dbReference type="Gene3D" id="3.40.50.2000">
    <property type="entry name" value="Glycogen Phosphorylase B"/>
    <property type="match status" value="2"/>
</dbReference>
<dbReference type="SUPFAM" id="SSF53756">
    <property type="entry name" value="UDP-Glycosyltransferase/glycogen phosphorylase"/>
    <property type="match status" value="1"/>
</dbReference>
<name>A0A369AWY0_9ENTE</name>
<organism evidence="1 2">
    <name type="scientific">Vagococcus fluvialis</name>
    <dbReference type="NCBI Taxonomy" id="2738"/>
    <lineage>
        <taxon>Bacteria</taxon>
        <taxon>Bacillati</taxon>
        <taxon>Bacillota</taxon>
        <taxon>Bacilli</taxon>
        <taxon>Lactobacillales</taxon>
        <taxon>Enterococcaceae</taxon>
        <taxon>Vagococcus</taxon>
    </lineage>
</organism>
<accession>A0A369AWY0</accession>
<comment type="caution">
    <text evidence="1">The sequence shown here is derived from an EMBL/GenBank/DDBJ whole genome shotgun (WGS) entry which is preliminary data.</text>
</comment>
<dbReference type="EMBL" id="NGJX01000005">
    <property type="protein sequence ID" value="RSU02227.1"/>
    <property type="molecule type" value="Genomic_DNA"/>
</dbReference>
<dbReference type="GeneID" id="63146294"/>
<reference evidence="1 2" key="1">
    <citation type="submission" date="2017-05" db="EMBL/GenBank/DDBJ databases">
        <title>Vagococcus spp. assemblies.</title>
        <authorList>
            <person name="Gulvik C.A."/>
        </authorList>
    </citation>
    <scope>NUCLEOTIDE SEQUENCE [LARGE SCALE GENOMIC DNA]</scope>
    <source>
        <strain evidence="1 2">NCFB 2497</strain>
    </source>
</reference>
<dbReference type="AlphaFoldDB" id="A0A369AWY0"/>
<keyword evidence="2" id="KW-1185">Reference proteome</keyword>
<evidence type="ECO:0000313" key="2">
    <source>
        <dbReference type="Proteomes" id="UP000288197"/>
    </source>
</evidence>
<gene>
    <name evidence="1" type="ORF">CBF32_06475</name>
</gene>
<sequence>MKIAIISCFETYQNRIDDMKKYYLSRNNEVVIIKSNYLHFKKQYIGKKDEDTVLIDVPGYKKNISIKRIISHFMFSKRTLKYLNNNDFDLIHVLIPPNSLCKQLSKLDGNVKIIYDVIDFWPETMPLKRVSSTSFYRKWKKLRNNYIGDSDFIITECNLFENRIREELLCRQVETVYFTREEISDVENLCLSDKKIELVYLGSINNIIDIENIVLILKELNKKIDIIFHLIGGGENKTRFLKLLDVNMINYVDYGLVYDFEEKREIFSKCAFAFNIMKPDVFVGLTMKSLDYFQYGIPIINNISYDTEKIVDDYLVGVNVNSFNSNDELIETIISKSRVVDNTKMRRNVSKMFTETFSFNILEKKMDAILDEIMLNKSDRGSK</sequence>
<evidence type="ECO:0000313" key="1">
    <source>
        <dbReference type="EMBL" id="RSU02227.1"/>
    </source>
</evidence>
<proteinExistence type="predicted"/>
<dbReference type="OrthoDB" id="9811902at2"/>
<dbReference type="RefSeq" id="WP_114289546.1">
    <property type="nucleotide sequence ID" value="NZ_NGJX01000005.1"/>
</dbReference>
<protein>
    <recommendedName>
        <fullName evidence="3">Glycosyltransferase involved in cell wall biosynthesis</fullName>
    </recommendedName>
</protein>
<dbReference type="Proteomes" id="UP000288197">
    <property type="component" value="Unassembled WGS sequence"/>
</dbReference>